<dbReference type="GO" id="GO:0015184">
    <property type="term" value="F:L-cystine transmembrane transporter activity"/>
    <property type="evidence" value="ECO:0007669"/>
    <property type="project" value="TreeGrafter"/>
</dbReference>
<dbReference type="InterPro" id="IPR005282">
    <property type="entry name" value="LC_transporter"/>
</dbReference>
<keyword evidence="7" id="KW-0458">Lysosome</keyword>
<dbReference type="FunFam" id="1.20.1280.290:FF:000018">
    <property type="entry name" value="Cystinosin homolog"/>
    <property type="match status" value="1"/>
</dbReference>
<dbReference type="GO" id="GO:0005765">
    <property type="term" value="C:lysosomal membrane"/>
    <property type="evidence" value="ECO:0007669"/>
    <property type="project" value="UniProtKB-SubCell"/>
</dbReference>
<dbReference type="PANTHER" id="PTHR13131:SF5">
    <property type="entry name" value="CYSTINOSIN"/>
    <property type="match status" value="1"/>
</dbReference>
<sequence>MASWNSIPLEITYEVLGWIAFLAWSISFYPQVIMNFRRKSVVGLNLDFLVLNLTKHSSYLIYNATLYFSSEVQKQYFQKYGFWEMIPVAANDVAFSVHSVFVTLLLLFQTGIYEVSQTVSKITLAIVAVVWLAAGVCFFIALPTHSWLWLISVFK</sequence>
<organism evidence="10 11">
    <name type="scientific">Trema orientale</name>
    <name type="common">Charcoal tree</name>
    <name type="synonym">Celtis orientalis</name>
    <dbReference type="NCBI Taxonomy" id="63057"/>
    <lineage>
        <taxon>Eukaryota</taxon>
        <taxon>Viridiplantae</taxon>
        <taxon>Streptophyta</taxon>
        <taxon>Embryophyta</taxon>
        <taxon>Tracheophyta</taxon>
        <taxon>Spermatophyta</taxon>
        <taxon>Magnoliopsida</taxon>
        <taxon>eudicotyledons</taxon>
        <taxon>Gunneridae</taxon>
        <taxon>Pentapetalae</taxon>
        <taxon>rosids</taxon>
        <taxon>fabids</taxon>
        <taxon>Rosales</taxon>
        <taxon>Cannabaceae</taxon>
        <taxon>Trema</taxon>
    </lineage>
</organism>
<keyword evidence="5 9" id="KW-1133">Transmembrane helix</keyword>
<keyword evidence="3 9" id="KW-0812">Transmembrane</keyword>
<dbReference type="AlphaFoldDB" id="A0A2P5FBT7"/>
<comment type="caution">
    <text evidence="10">The sequence shown here is derived from an EMBL/GenBank/DDBJ whole genome shotgun (WGS) entry which is preliminary data.</text>
</comment>
<reference evidence="11" key="1">
    <citation type="submission" date="2016-06" db="EMBL/GenBank/DDBJ databases">
        <title>Parallel loss of symbiosis genes in relatives of nitrogen-fixing non-legume Parasponia.</title>
        <authorList>
            <person name="Van Velzen R."/>
            <person name="Holmer R."/>
            <person name="Bu F."/>
            <person name="Rutten L."/>
            <person name="Van Zeijl A."/>
            <person name="Liu W."/>
            <person name="Santuari L."/>
            <person name="Cao Q."/>
            <person name="Sharma T."/>
            <person name="Shen D."/>
            <person name="Roswanjaya Y."/>
            <person name="Wardhani T."/>
            <person name="Kalhor M.S."/>
            <person name="Jansen J."/>
            <person name="Van den Hoogen J."/>
            <person name="Gungor B."/>
            <person name="Hartog M."/>
            <person name="Hontelez J."/>
            <person name="Verver J."/>
            <person name="Yang W.-C."/>
            <person name="Schijlen E."/>
            <person name="Repin R."/>
            <person name="Schilthuizen M."/>
            <person name="Schranz E."/>
            <person name="Heidstra R."/>
            <person name="Miyata K."/>
            <person name="Fedorova E."/>
            <person name="Kohlen W."/>
            <person name="Bisseling T."/>
            <person name="Smit S."/>
            <person name="Geurts R."/>
        </authorList>
    </citation>
    <scope>NUCLEOTIDE SEQUENCE [LARGE SCALE GENOMIC DNA]</scope>
    <source>
        <strain evidence="11">cv. RG33-2</strain>
    </source>
</reference>
<evidence type="ECO:0000256" key="2">
    <source>
        <dbReference type="ARBA" id="ARBA00022448"/>
    </source>
</evidence>
<protein>
    <recommendedName>
        <fullName evidence="8">Cystinosin homolog</fullName>
    </recommendedName>
</protein>
<keyword evidence="11" id="KW-1185">Reference proteome</keyword>
<dbReference type="InParanoid" id="A0A2P5FBT7"/>
<feature type="transmembrane region" description="Helical" evidence="9">
    <location>
        <begin position="122"/>
        <end position="142"/>
    </location>
</feature>
<evidence type="ECO:0000313" key="10">
    <source>
        <dbReference type="EMBL" id="PON95249.1"/>
    </source>
</evidence>
<name>A0A2P5FBT7_TREOI</name>
<evidence type="ECO:0000256" key="7">
    <source>
        <dbReference type="ARBA" id="ARBA00023228"/>
    </source>
</evidence>
<feature type="transmembrane region" description="Helical" evidence="9">
    <location>
        <begin position="88"/>
        <end position="110"/>
    </location>
</feature>
<dbReference type="EMBL" id="JXTC01000045">
    <property type="protein sequence ID" value="PON95249.1"/>
    <property type="molecule type" value="Genomic_DNA"/>
</dbReference>
<accession>A0A2P5FBT7</accession>
<dbReference type="SMART" id="SM00679">
    <property type="entry name" value="CTNS"/>
    <property type="match status" value="1"/>
</dbReference>
<dbReference type="Proteomes" id="UP000237000">
    <property type="component" value="Unassembled WGS sequence"/>
</dbReference>
<dbReference type="STRING" id="63057.A0A2P5FBT7"/>
<evidence type="ECO:0000256" key="3">
    <source>
        <dbReference type="ARBA" id="ARBA00022692"/>
    </source>
</evidence>
<keyword evidence="6 9" id="KW-0472">Membrane</keyword>
<dbReference type="OrthoDB" id="75720at2759"/>
<comment type="subcellular location">
    <subcellularLocation>
        <location evidence="1">Lysosome membrane</location>
        <topology evidence="1">Multi-pass membrane protein</topology>
    </subcellularLocation>
</comment>
<dbReference type="Pfam" id="PF04193">
    <property type="entry name" value="PQ-loop"/>
    <property type="match status" value="1"/>
</dbReference>
<dbReference type="Gene3D" id="1.20.1280.290">
    <property type="match status" value="1"/>
</dbReference>
<keyword evidence="4" id="KW-0677">Repeat</keyword>
<proteinExistence type="predicted"/>
<feature type="transmembrane region" description="Helical" evidence="9">
    <location>
        <begin position="15"/>
        <end position="36"/>
    </location>
</feature>
<evidence type="ECO:0000256" key="1">
    <source>
        <dbReference type="ARBA" id="ARBA00004155"/>
    </source>
</evidence>
<evidence type="ECO:0000256" key="5">
    <source>
        <dbReference type="ARBA" id="ARBA00022989"/>
    </source>
</evidence>
<evidence type="ECO:0000256" key="6">
    <source>
        <dbReference type="ARBA" id="ARBA00023136"/>
    </source>
</evidence>
<keyword evidence="2" id="KW-0813">Transport</keyword>
<evidence type="ECO:0000256" key="8">
    <source>
        <dbReference type="ARBA" id="ARBA00074957"/>
    </source>
</evidence>
<dbReference type="PANTHER" id="PTHR13131">
    <property type="entry name" value="CYSTINOSIN"/>
    <property type="match status" value="1"/>
</dbReference>
<evidence type="ECO:0000256" key="4">
    <source>
        <dbReference type="ARBA" id="ARBA00022737"/>
    </source>
</evidence>
<evidence type="ECO:0000313" key="11">
    <source>
        <dbReference type="Proteomes" id="UP000237000"/>
    </source>
</evidence>
<gene>
    <name evidence="10" type="ORF">TorRG33x02_087710</name>
</gene>
<evidence type="ECO:0000256" key="9">
    <source>
        <dbReference type="SAM" id="Phobius"/>
    </source>
</evidence>
<dbReference type="InterPro" id="IPR006603">
    <property type="entry name" value="PQ-loop_rpt"/>
</dbReference>